<dbReference type="Proteomes" id="UP000061348">
    <property type="component" value="Unassembled WGS sequence"/>
</dbReference>
<name>A0A120G6V1_PSEFL</name>
<dbReference type="EMBL" id="LCYA01000103">
    <property type="protein sequence ID" value="KWV86171.1"/>
    <property type="molecule type" value="Genomic_DNA"/>
</dbReference>
<evidence type="ECO:0000313" key="2">
    <source>
        <dbReference type="Proteomes" id="UP000061348"/>
    </source>
</evidence>
<organism evidence="1 2">
    <name type="scientific">Pseudomonas fluorescens</name>
    <dbReference type="NCBI Taxonomy" id="294"/>
    <lineage>
        <taxon>Bacteria</taxon>
        <taxon>Pseudomonadati</taxon>
        <taxon>Pseudomonadota</taxon>
        <taxon>Gammaproteobacteria</taxon>
        <taxon>Pseudomonadales</taxon>
        <taxon>Pseudomonadaceae</taxon>
        <taxon>Pseudomonas</taxon>
    </lineage>
</organism>
<dbReference type="PATRIC" id="fig|294.194.peg.4598"/>
<evidence type="ECO:0000313" key="1">
    <source>
        <dbReference type="EMBL" id="KWV86171.1"/>
    </source>
</evidence>
<accession>A0A120G6V1</accession>
<comment type="caution">
    <text evidence="1">The sequence shown here is derived from an EMBL/GenBank/DDBJ whole genome shotgun (WGS) entry which is preliminary data.</text>
</comment>
<reference evidence="1 2" key="1">
    <citation type="submission" date="2015-05" db="EMBL/GenBank/DDBJ databases">
        <title>A genomic and transcriptomic approach to investigate the blue pigment phenotype in Pseudomonas fluorescens.</title>
        <authorList>
            <person name="Andreani N.A."/>
            <person name="Cardazzo B."/>
        </authorList>
    </citation>
    <scope>NUCLEOTIDE SEQUENCE [LARGE SCALE GENOMIC DNA]</scope>
    <source>
        <strain evidence="1 2">Ps_22</strain>
    </source>
</reference>
<dbReference type="AlphaFoldDB" id="A0A120G6V1"/>
<sequence length="74" mass="7536">MRLAVVSAQSWLSATVTCCSCSTMLGTSGNPKKWSMAGRKAAKGASGNCCTASLASAPCRSLSGESCHCRPSSF</sequence>
<proteinExistence type="predicted"/>
<protein>
    <submittedName>
        <fullName evidence="1">Uncharacterized protein</fullName>
    </submittedName>
</protein>
<gene>
    <name evidence="1" type="ORF">PFLmoz3_04143</name>
</gene>